<evidence type="ECO:0000313" key="2">
    <source>
        <dbReference type="Proteomes" id="UP001589628"/>
    </source>
</evidence>
<organism evidence="1 2">
    <name type="scientific">Balneatrix alpica</name>
    <dbReference type="NCBI Taxonomy" id="75684"/>
    <lineage>
        <taxon>Bacteria</taxon>
        <taxon>Pseudomonadati</taxon>
        <taxon>Pseudomonadota</taxon>
        <taxon>Gammaproteobacteria</taxon>
        <taxon>Oceanospirillales</taxon>
        <taxon>Balneatrichaceae</taxon>
        <taxon>Balneatrix</taxon>
    </lineage>
</organism>
<proteinExistence type="predicted"/>
<comment type="caution">
    <text evidence="1">The sequence shown here is derived from an EMBL/GenBank/DDBJ whole genome shotgun (WGS) entry which is preliminary data.</text>
</comment>
<sequence length="69" mass="7752">MIIIKFQQDSSAIMTNITPSTSSRRQLTINAERIASQELLAPGKELVIVHNQREYKLRITSNGKLILTA</sequence>
<dbReference type="RefSeq" id="WP_245593663.1">
    <property type="nucleotide sequence ID" value="NZ_JBHLZN010000003.1"/>
</dbReference>
<dbReference type="InterPro" id="IPR019600">
    <property type="entry name" value="Hemin_uptake_protein_HemP"/>
</dbReference>
<dbReference type="Pfam" id="PF10636">
    <property type="entry name" value="hemP"/>
    <property type="match status" value="1"/>
</dbReference>
<evidence type="ECO:0000313" key="1">
    <source>
        <dbReference type="EMBL" id="MFB9886710.1"/>
    </source>
</evidence>
<keyword evidence="2" id="KW-1185">Reference proteome</keyword>
<dbReference type="Gene3D" id="2.10.70.10">
    <property type="entry name" value="Complement Module, domain 1"/>
    <property type="match status" value="1"/>
</dbReference>
<dbReference type="Proteomes" id="UP001589628">
    <property type="component" value="Unassembled WGS sequence"/>
</dbReference>
<accession>A0ABV5ZD05</accession>
<dbReference type="EMBL" id="JBHLZN010000003">
    <property type="protein sequence ID" value="MFB9886710.1"/>
    <property type="molecule type" value="Genomic_DNA"/>
</dbReference>
<gene>
    <name evidence="1" type="primary">hemP</name>
    <name evidence="1" type="ORF">ACFFLH_09830</name>
</gene>
<name>A0ABV5ZD05_9GAMM</name>
<protein>
    <submittedName>
        <fullName evidence="1">Hemin uptake protein HemP</fullName>
    </submittedName>
</protein>
<reference evidence="1 2" key="1">
    <citation type="submission" date="2024-09" db="EMBL/GenBank/DDBJ databases">
        <authorList>
            <person name="Sun Q."/>
            <person name="Mori K."/>
        </authorList>
    </citation>
    <scope>NUCLEOTIDE SEQUENCE [LARGE SCALE GENOMIC DNA]</scope>
    <source>
        <strain evidence="1 2">ATCC 51285</strain>
    </source>
</reference>